<sequence length="177" mass="19714">MELVRATQSKDQGAMPHGRWKTALLETLTASGTPLSDYWIQKSRVDDDLRIPKTKRITEAGFDSFVQRVDRWSRDPYEGSSEQSEEELDFTGMFVAGAAGRSFFVSSSGHFGLAAEGAQVGDTVCVFEGHKIPFLIRPVDEADHSRGWHLIGEAYHHDICPGRLILERGHGEPIMLV</sequence>
<evidence type="ECO:0000313" key="2">
    <source>
        <dbReference type="Proteomes" id="UP001583177"/>
    </source>
</evidence>
<evidence type="ECO:0000313" key="1">
    <source>
        <dbReference type="EMBL" id="KAL1865300.1"/>
    </source>
</evidence>
<name>A0ABR3WNR3_9PEZI</name>
<gene>
    <name evidence="1" type="ORF">Daus18300_007190</name>
</gene>
<dbReference type="Proteomes" id="UP001583177">
    <property type="component" value="Unassembled WGS sequence"/>
</dbReference>
<accession>A0ABR3WNR3</accession>
<keyword evidence="2" id="KW-1185">Reference proteome</keyword>
<comment type="caution">
    <text evidence="1">The sequence shown here is derived from an EMBL/GenBank/DDBJ whole genome shotgun (WGS) entry which is preliminary data.</text>
</comment>
<reference evidence="1 2" key="1">
    <citation type="journal article" date="2024" name="IMA Fungus">
        <title>IMA Genome - F19 : A genome assembly and annotation guide to empower mycologists, including annotated draft genome sequences of Ceratocystis pirilliformis, Diaporthe australafricana, Fusarium ophioides, Paecilomyces lecythidis, and Sporothrix stenoceras.</title>
        <authorList>
            <person name="Aylward J."/>
            <person name="Wilson A.M."/>
            <person name="Visagie C.M."/>
            <person name="Spraker J."/>
            <person name="Barnes I."/>
            <person name="Buitendag C."/>
            <person name="Ceriani C."/>
            <person name="Del Mar Angel L."/>
            <person name="du Plessis D."/>
            <person name="Fuchs T."/>
            <person name="Gasser K."/>
            <person name="Kramer D."/>
            <person name="Li W."/>
            <person name="Munsamy K."/>
            <person name="Piso A."/>
            <person name="Price J.L."/>
            <person name="Sonnekus B."/>
            <person name="Thomas C."/>
            <person name="van der Nest A."/>
            <person name="van Dijk A."/>
            <person name="van Heerden A."/>
            <person name="van Vuuren N."/>
            <person name="Yilmaz N."/>
            <person name="Duong T.A."/>
            <person name="van der Merwe N.A."/>
            <person name="Wingfield M.J."/>
            <person name="Wingfield B.D."/>
        </authorList>
    </citation>
    <scope>NUCLEOTIDE SEQUENCE [LARGE SCALE GENOMIC DNA]</scope>
    <source>
        <strain evidence="1 2">CMW 18300</strain>
    </source>
</reference>
<protein>
    <submittedName>
        <fullName evidence="1">Uncharacterized protein</fullName>
    </submittedName>
</protein>
<dbReference type="Pfam" id="PF26639">
    <property type="entry name" value="Het-6_barrel"/>
    <property type="match status" value="1"/>
</dbReference>
<dbReference type="EMBL" id="JAWRVE010000062">
    <property type="protein sequence ID" value="KAL1865300.1"/>
    <property type="molecule type" value="Genomic_DNA"/>
</dbReference>
<proteinExistence type="predicted"/>
<organism evidence="1 2">
    <name type="scientific">Diaporthe australafricana</name>
    <dbReference type="NCBI Taxonomy" id="127596"/>
    <lineage>
        <taxon>Eukaryota</taxon>
        <taxon>Fungi</taxon>
        <taxon>Dikarya</taxon>
        <taxon>Ascomycota</taxon>
        <taxon>Pezizomycotina</taxon>
        <taxon>Sordariomycetes</taxon>
        <taxon>Sordariomycetidae</taxon>
        <taxon>Diaporthales</taxon>
        <taxon>Diaporthaceae</taxon>
        <taxon>Diaporthe</taxon>
    </lineage>
</organism>